<dbReference type="InterPro" id="IPR050415">
    <property type="entry name" value="MRET"/>
</dbReference>
<evidence type="ECO:0000313" key="12">
    <source>
        <dbReference type="Proteomes" id="UP000035058"/>
    </source>
</evidence>
<evidence type="ECO:0000256" key="7">
    <source>
        <dbReference type="ARBA" id="ARBA00023004"/>
    </source>
</evidence>
<dbReference type="CDD" id="cd06214">
    <property type="entry name" value="PA_degradation_oxidoreductase_like"/>
    <property type="match status" value="1"/>
</dbReference>
<dbReference type="CDD" id="cd00207">
    <property type="entry name" value="fer2"/>
    <property type="match status" value="1"/>
</dbReference>
<dbReference type="InterPro" id="IPR001433">
    <property type="entry name" value="OxRdtase_FAD/NAD-bd"/>
</dbReference>
<dbReference type="PANTHER" id="PTHR47354">
    <property type="entry name" value="NADH OXIDOREDUCTASE HCR"/>
    <property type="match status" value="1"/>
</dbReference>
<reference evidence="11 12" key="1">
    <citation type="submission" date="2012-08" db="EMBL/GenBank/DDBJ databases">
        <title>Whole genome shotgun sequence of Gordonia namibiensis NBRC 108229.</title>
        <authorList>
            <person name="Isaki-Nakamura S."/>
            <person name="Hosoyama A."/>
            <person name="Tsuchikane K."/>
            <person name="Katsumata H."/>
            <person name="Baba S."/>
            <person name="Yamazaki S."/>
            <person name="Fujita N."/>
        </authorList>
    </citation>
    <scope>NUCLEOTIDE SEQUENCE [LARGE SCALE GENOMIC DNA]</scope>
    <source>
        <strain evidence="11 12">NBRC 108229</strain>
    </source>
</reference>
<dbReference type="Proteomes" id="UP000035058">
    <property type="component" value="Unassembled WGS sequence"/>
</dbReference>
<dbReference type="SUPFAM" id="SSF54292">
    <property type="entry name" value="2Fe-2S ferredoxin-like"/>
    <property type="match status" value="1"/>
</dbReference>
<dbReference type="InterPro" id="IPR039261">
    <property type="entry name" value="FNR_nucleotide-bd"/>
</dbReference>
<evidence type="ECO:0000256" key="5">
    <source>
        <dbReference type="ARBA" id="ARBA00022827"/>
    </source>
</evidence>
<keyword evidence="6" id="KW-0560">Oxidoreductase</keyword>
<dbReference type="InterPro" id="IPR001709">
    <property type="entry name" value="Flavoprot_Pyr_Nucl_cyt_Rdtase"/>
</dbReference>
<dbReference type="InterPro" id="IPR006058">
    <property type="entry name" value="2Fe2S_fd_BS"/>
</dbReference>
<evidence type="ECO:0000256" key="6">
    <source>
        <dbReference type="ARBA" id="ARBA00023002"/>
    </source>
</evidence>
<dbReference type="GO" id="GO:0051537">
    <property type="term" value="F:2 iron, 2 sulfur cluster binding"/>
    <property type="evidence" value="ECO:0007669"/>
    <property type="project" value="UniProtKB-KW"/>
</dbReference>
<dbReference type="InterPro" id="IPR008333">
    <property type="entry name" value="Cbr1-like_FAD-bd_dom"/>
</dbReference>
<accession>K6VSE5</accession>
<dbReference type="Gene3D" id="2.40.30.10">
    <property type="entry name" value="Translation factors"/>
    <property type="match status" value="1"/>
</dbReference>
<keyword evidence="8" id="KW-0411">Iron-sulfur</keyword>
<dbReference type="PANTHER" id="PTHR47354:SF8">
    <property type="entry name" value="1,2-PHENYLACETYL-COA EPOXIDASE, SUBUNIT E"/>
    <property type="match status" value="1"/>
</dbReference>
<dbReference type="PROSITE" id="PS51085">
    <property type="entry name" value="2FE2S_FER_2"/>
    <property type="match status" value="1"/>
</dbReference>
<keyword evidence="7" id="KW-0408">Iron</keyword>
<dbReference type="Pfam" id="PF00111">
    <property type="entry name" value="Fer2"/>
    <property type="match status" value="1"/>
</dbReference>
<dbReference type="PRINTS" id="PR00410">
    <property type="entry name" value="PHEHYDRXLASE"/>
</dbReference>
<evidence type="ECO:0000256" key="8">
    <source>
        <dbReference type="ARBA" id="ARBA00023014"/>
    </source>
</evidence>
<dbReference type="Gene3D" id="3.40.50.80">
    <property type="entry name" value="Nucleotide-binding domain of ferredoxin-NADP reductase (FNR) module"/>
    <property type="match status" value="1"/>
</dbReference>
<dbReference type="InterPro" id="IPR036010">
    <property type="entry name" value="2Fe-2S_ferredoxin-like_sf"/>
</dbReference>
<dbReference type="InterPro" id="IPR012675">
    <property type="entry name" value="Beta-grasp_dom_sf"/>
</dbReference>
<proteinExistence type="predicted"/>
<keyword evidence="12" id="KW-1185">Reference proteome</keyword>
<evidence type="ECO:0000256" key="1">
    <source>
        <dbReference type="ARBA" id="ARBA00001974"/>
    </source>
</evidence>
<gene>
    <name evidence="11" type="primary">kshB</name>
    <name evidence="11" type="ORF">GONAM_07_00740</name>
</gene>
<evidence type="ECO:0000256" key="2">
    <source>
        <dbReference type="ARBA" id="ARBA00022630"/>
    </source>
</evidence>
<evidence type="ECO:0000313" key="11">
    <source>
        <dbReference type="EMBL" id="GAB99153.1"/>
    </source>
</evidence>
<protein>
    <submittedName>
        <fullName evidence="11">3-ketosteroid-9-alpha-hydroxylase reductase subunit</fullName>
    </submittedName>
</protein>
<keyword evidence="2" id="KW-0285">Flavoprotein</keyword>
<evidence type="ECO:0000259" key="9">
    <source>
        <dbReference type="PROSITE" id="PS51085"/>
    </source>
</evidence>
<name>K6VSE5_9ACTN</name>
<comment type="caution">
    <text evidence="11">The sequence shown here is derived from an EMBL/GenBank/DDBJ whole genome shotgun (WGS) entry which is preliminary data.</text>
</comment>
<keyword evidence="5" id="KW-0274">FAD</keyword>
<dbReference type="GO" id="GO:0016491">
    <property type="term" value="F:oxidoreductase activity"/>
    <property type="evidence" value="ECO:0007669"/>
    <property type="project" value="UniProtKB-KW"/>
</dbReference>
<evidence type="ECO:0000259" key="10">
    <source>
        <dbReference type="PROSITE" id="PS51384"/>
    </source>
</evidence>
<dbReference type="InterPro" id="IPR017938">
    <property type="entry name" value="Riboflavin_synthase-like_b-brl"/>
</dbReference>
<feature type="domain" description="2Fe-2S ferredoxin-type" evidence="9">
    <location>
        <begin position="270"/>
        <end position="357"/>
    </location>
</feature>
<dbReference type="InterPro" id="IPR001041">
    <property type="entry name" value="2Fe-2S_ferredoxin-type"/>
</dbReference>
<dbReference type="PROSITE" id="PS51384">
    <property type="entry name" value="FAD_FR"/>
    <property type="match status" value="1"/>
</dbReference>
<dbReference type="SUPFAM" id="SSF52343">
    <property type="entry name" value="Ferredoxin reductase-like, C-terminal NADP-linked domain"/>
    <property type="match status" value="1"/>
</dbReference>
<dbReference type="GO" id="GO:0050660">
    <property type="term" value="F:flavin adenine dinucleotide binding"/>
    <property type="evidence" value="ECO:0007669"/>
    <property type="project" value="TreeGrafter"/>
</dbReference>
<sequence length="357" mass="38119">MGTMIWDRIDGRDDRRGRRVRVVGVVDETHDTRSLLVEPAPEDTAAFGYSAGQFLTIRVPDQGRGGARCYSLASSPHVDTTLKVTVKRVHGGHGSNWVCDTITSGDELEVLPPAGTFGPKSLDESVVLIAGGSGITPVISIAKSILVAGSGHVALIYANRDERSVVFAEELRELADRHGTRFSVVHLLDSVQGRPTGAGLSALLQPYLDRQVYVCGPPPLMDLVASVCEALGIERGRVHAERFVSLQGNPFDAAGPVGDEAPEDDDDPGCSVEVHLDGESHVVPWRGRKKLLDALLEAGLDAPFSCREGACSACVCSLTSGEVRLAHNEILSDDEIAEGYILACQAESVGEKITIEY</sequence>
<keyword evidence="4" id="KW-0479">Metal-binding</keyword>
<organism evidence="11 12">
    <name type="scientific">Gordonia namibiensis NBRC 108229</name>
    <dbReference type="NCBI Taxonomy" id="1208314"/>
    <lineage>
        <taxon>Bacteria</taxon>
        <taxon>Bacillati</taxon>
        <taxon>Actinomycetota</taxon>
        <taxon>Actinomycetes</taxon>
        <taxon>Mycobacteriales</taxon>
        <taxon>Gordoniaceae</taxon>
        <taxon>Gordonia</taxon>
    </lineage>
</organism>
<feature type="domain" description="FAD-binding FR-type" evidence="10">
    <location>
        <begin position="15"/>
        <end position="120"/>
    </location>
</feature>
<dbReference type="Pfam" id="PF00175">
    <property type="entry name" value="NAD_binding_1"/>
    <property type="match status" value="1"/>
</dbReference>
<evidence type="ECO:0000256" key="3">
    <source>
        <dbReference type="ARBA" id="ARBA00022714"/>
    </source>
</evidence>
<dbReference type="InterPro" id="IPR017927">
    <property type="entry name" value="FAD-bd_FR_type"/>
</dbReference>
<keyword evidence="3" id="KW-0001">2Fe-2S</keyword>
<evidence type="ECO:0000256" key="4">
    <source>
        <dbReference type="ARBA" id="ARBA00022723"/>
    </source>
</evidence>
<dbReference type="PRINTS" id="PR00371">
    <property type="entry name" value="FPNCR"/>
</dbReference>
<dbReference type="EMBL" id="BAHE01000007">
    <property type="protein sequence ID" value="GAB99153.1"/>
    <property type="molecule type" value="Genomic_DNA"/>
</dbReference>
<dbReference type="GO" id="GO:0046872">
    <property type="term" value="F:metal ion binding"/>
    <property type="evidence" value="ECO:0007669"/>
    <property type="project" value="UniProtKB-KW"/>
</dbReference>
<dbReference type="AlphaFoldDB" id="K6VSE5"/>
<dbReference type="PROSITE" id="PS00197">
    <property type="entry name" value="2FE2S_FER_1"/>
    <property type="match status" value="1"/>
</dbReference>
<dbReference type="Gene3D" id="3.10.20.30">
    <property type="match status" value="1"/>
</dbReference>
<dbReference type="Pfam" id="PF00970">
    <property type="entry name" value="FAD_binding_6"/>
    <property type="match status" value="1"/>
</dbReference>
<comment type="cofactor">
    <cofactor evidence="1">
        <name>FAD</name>
        <dbReference type="ChEBI" id="CHEBI:57692"/>
    </cofactor>
</comment>
<dbReference type="SUPFAM" id="SSF63380">
    <property type="entry name" value="Riboflavin synthase domain-like"/>
    <property type="match status" value="1"/>
</dbReference>